<dbReference type="InterPro" id="IPR037448">
    <property type="entry name" value="Zig-8"/>
</dbReference>
<gene>
    <name evidence="5" type="primary">LOC108664983</name>
</gene>
<dbReference type="Pfam" id="PF07679">
    <property type="entry name" value="I-set"/>
    <property type="match status" value="1"/>
</dbReference>
<dbReference type="KEGG" id="hazt:108664983"/>
<feature type="chain" id="PRO_5034189028" evidence="2">
    <location>
        <begin position="22"/>
        <end position="472"/>
    </location>
</feature>
<feature type="compositionally biased region" description="Basic and acidic residues" evidence="1">
    <location>
        <begin position="229"/>
        <end position="238"/>
    </location>
</feature>
<accession>A0A8B7N021</accession>
<dbReference type="OrthoDB" id="8778219at2759"/>
<dbReference type="Gene3D" id="2.60.40.200">
    <property type="entry name" value="Superoxide dismutase, copper/zinc binding domain"/>
    <property type="match status" value="1"/>
</dbReference>
<feature type="region of interest" description="Disordered" evidence="1">
    <location>
        <begin position="270"/>
        <end position="352"/>
    </location>
</feature>
<dbReference type="GO" id="GO:0046872">
    <property type="term" value="F:metal ion binding"/>
    <property type="evidence" value="ECO:0007669"/>
    <property type="project" value="InterPro"/>
</dbReference>
<dbReference type="GO" id="GO:0032589">
    <property type="term" value="C:neuron projection membrane"/>
    <property type="evidence" value="ECO:0007669"/>
    <property type="project" value="TreeGrafter"/>
</dbReference>
<dbReference type="InterPro" id="IPR036179">
    <property type="entry name" value="Ig-like_dom_sf"/>
</dbReference>
<evidence type="ECO:0000313" key="5">
    <source>
        <dbReference type="RefSeq" id="XP_018007182.1"/>
    </source>
</evidence>
<dbReference type="SMART" id="SM00409">
    <property type="entry name" value="IG"/>
    <property type="match status" value="1"/>
</dbReference>
<dbReference type="RefSeq" id="XP_018007182.1">
    <property type="nucleotide sequence ID" value="XM_018151693.2"/>
</dbReference>
<feature type="domain" description="Ig-like" evidence="3">
    <location>
        <begin position="68"/>
        <end position="161"/>
    </location>
</feature>
<name>A0A8B7N021_HYAAZ</name>
<evidence type="ECO:0000256" key="2">
    <source>
        <dbReference type="SAM" id="SignalP"/>
    </source>
</evidence>
<evidence type="ECO:0000256" key="1">
    <source>
        <dbReference type="SAM" id="MobiDB-lite"/>
    </source>
</evidence>
<keyword evidence="2" id="KW-0732">Signal</keyword>
<dbReference type="InterPro" id="IPR007110">
    <property type="entry name" value="Ig-like_dom"/>
</dbReference>
<protein>
    <submittedName>
        <fullName evidence="5">Uncharacterized protein LOC108664983</fullName>
    </submittedName>
</protein>
<dbReference type="PANTHER" id="PTHR23279">
    <property type="entry name" value="DEFECTIVE PROBOSCIS EXTENSION RESPONSE DPR -RELATED"/>
    <property type="match status" value="1"/>
</dbReference>
<feature type="region of interest" description="Disordered" evidence="1">
    <location>
        <begin position="207"/>
        <end position="238"/>
    </location>
</feature>
<keyword evidence="4" id="KW-1185">Reference proteome</keyword>
<dbReference type="Gene3D" id="2.60.40.10">
    <property type="entry name" value="Immunoglobulins"/>
    <property type="match status" value="1"/>
</dbReference>
<dbReference type="PROSITE" id="PS50835">
    <property type="entry name" value="IG_LIKE"/>
    <property type="match status" value="1"/>
</dbReference>
<dbReference type="Proteomes" id="UP000694843">
    <property type="component" value="Unplaced"/>
</dbReference>
<dbReference type="InterPro" id="IPR003599">
    <property type="entry name" value="Ig_sub"/>
</dbReference>
<dbReference type="InterPro" id="IPR003598">
    <property type="entry name" value="Ig_sub2"/>
</dbReference>
<feature type="compositionally biased region" description="Basic residues" evidence="1">
    <location>
        <begin position="310"/>
        <end position="330"/>
    </location>
</feature>
<dbReference type="SUPFAM" id="SSF49329">
    <property type="entry name" value="Cu,Zn superoxide dismutase-like"/>
    <property type="match status" value="1"/>
</dbReference>
<dbReference type="SUPFAM" id="SSF48726">
    <property type="entry name" value="Immunoglobulin"/>
    <property type="match status" value="1"/>
</dbReference>
<evidence type="ECO:0000259" key="3">
    <source>
        <dbReference type="PROSITE" id="PS50835"/>
    </source>
</evidence>
<dbReference type="AlphaFoldDB" id="A0A8B7N021"/>
<dbReference type="GO" id="GO:0006801">
    <property type="term" value="P:superoxide metabolic process"/>
    <property type="evidence" value="ECO:0007669"/>
    <property type="project" value="InterPro"/>
</dbReference>
<dbReference type="GeneID" id="108664983"/>
<organism evidence="4 5">
    <name type="scientific">Hyalella azteca</name>
    <name type="common">Amphipod</name>
    <dbReference type="NCBI Taxonomy" id="294128"/>
    <lineage>
        <taxon>Eukaryota</taxon>
        <taxon>Metazoa</taxon>
        <taxon>Ecdysozoa</taxon>
        <taxon>Arthropoda</taxon>
        <taxon>Crustacea</taxon>
        <taxon>Multicrustacea</taxon>
        <taxon>Malacostraca</taxon>
        <taxon>Eumalacostraca</taxon>
        <taxon>Peracarida</taxon>
        <taxon>Amphipoda</taxon>
        <taxon>Senticaudata</taxon>
        <taxon>Talitrida</taxon>
        <taxon>Talitroidea</taxon>
        <taxon>Hyalellidae</taxon>
        <taxon>Hyalella</taxon>
    </lineage>
</organism>
<feature type="signal peptide" evidence="2">
    <location>
        <begin position="1"/>
        <end position="21"/>
    </location>
</feature>
<reference evidence="5" key="1">
    <citation type="submission" date="2025-08" db="UniProtKB">
        <authorList>
            <consortium name="RefSeq"/>
        </authorList>
    </citation>
    <scope>IDENTIFICATION</scope>
    <source>
        <tissue evidence="5">Whole organism</tissue>
    </source>
</reference>
<dbReference type="InterPro" id="IPR013098">
    <property type="entry name" value="Ig_I-set"/>
</dbReference>
<dbReference type="GO" id="GO:0050808">
    <property type="term" value="P:synapse organization"/>
    <property type="evidence" value="ECO:0007669"/>
    <property type="project" value="TreeGrafter"/>
</dbReference>
<dbReference type="InterPro" id="IPR013783">
    <property type="entry name" value="Ig-like_fold"/>
</dbReference>
<sequence length="472" mass="52407">MLHIRHPLIIFCCAVLLHVHSFQLRNSFPAKYKLHESKLRLPRSANKFESLKRSEREQRLIELGAITAGIATDSPREIRAHEGDTVYLPCRVPHLGTHSVTWATSGMILSVDTMLVDARPRMAVSHDGDMWRLVIKNAQESDAGEYTCSVTSIPPQHRNITLYVLPASSSITHDPHDTTLSGIRANLSLVWTELRDIREQITSIQRSLSGRPGTHPASEHHQSSSPDTPDERLLPFPHRESFHPYNEQQAFAHSQREAAVVFDEYRNTIEIASDDTENPEAAVDNDGTEHDASQQPPYDDSPLALSRLRPVGHRHRNSRRGGPRRRHQRPRPQFVTATCHLKPDDTSSAESRVTGTISLSQPADLSEGVTIDVRISGLDDSAADVLQLSLHRYAAPEGSCSRVGPTFSPSQLSRGTVELRNMEVVSGESTTRKLFQHVVLYGYNGIVGRSFVLSTAAEDVTEEGDGAGKRHA</sequence>
<evidence type="ECO:0000313" key="4">
    <source>
        <dbReference type="Proteomes" id="UP000694843"/>
    </source>
</evidence>
<proteinExistence type="predicted"/>
<dbReference type="PANTHER" id="PTHR23279:SF36">
    <property type="entry name" value="DEFECTIVE PROBOSCIS EXTENSION RESPONSE 9, ISOFORM A"/>
    <property type="match status" value="1"/>
</dbReference>
<dbReference type="SMART" id="SM00408">
    <property type="entry name" value="IGc2"/>
    <property type="match status" value="1"/>
</dbReference>
<dbReference type="InterPro" id="IPR036423">
    <property type="entry name" value="SOD-like_Cu/Zn_dom_sf"/>
</dbReference>